<feature type="transmembrane region" description="Helical" evidence="1">
    <location>
        <begin position="20"/>
        <end position="41"/>
    </location>
</feature>
<evidence type="ECO:0000313" key="3">
    <source>
        <dbReference type="Proteomes" id="UP000008063"/>
    </source>
</evidence>
<dbReference type="HOGENOM" id="CLU_2028077_0_0_1"/>
<evidence type="ECO:0000256" key="1">
    <source>
        <dbReference type="SAM" id="Phobius"/>
    </source>
</evidence>
<dbReference type="EMBL" id="GL945480">
    <property type="protein sequence ID" value="EGN99380.1"/>
    <property type="molecule type" value="Genomic_DNA"/>
</dbReference>
<feature type="transmembrane region" description="Helical" evidence="1">
    <location>
        <begin position="53"/>
        <end position="71"/>
    </location>
</feature>
<reference evidence="3" key="1">
    <citation type="journal article" date="2011" name="Science">
        <title>The plant cell wall-decomposing machinery underlies the functional diversity of forest fungi.</title>
        <authorList>
            <person name="Eastwood D.C."/>
            <person name="Floudas D."/>
            <person name="Binder M."/>
            <person name="Majcherczyk A."/>
            <person name="Schneider P."/>
            <person name="Aerts A."/>
            <person name="Asiegbu F.O."/>
            <person name="Baker S.E."/>
            <person name="Barry K."/>
            <person name="Bendiksby M."/>
            <person name="Blumentritt M."/>
            <person name="Coutinho P.M."/>
            <person name="Cullen D."/>
            <person name="de Vries R.P."/>
            <person name="Gathman A."/>
            <person name="Goodell B."/>
            <person name="Henrissat B."/>
            <person name="Ihrmark K."/>
            <person name="Kauserud H."/>
            <person name="Kohler A."/>
            <person name="LaButti K."/>
            <person name="Lapidus A."/>
            <person name="Lavin J.L."/>
            <person name="Lee Y.-H."/>
            <person name="Lindquist E."/>
            <person name="Lilly W."/>
            <person name="Lucas S."/>
            <person name="Morin E."/>
            <person name="Murat C."/>
            <person name="Oguiza J.A."/>
            <person name="Park J."/>
            <person name="Pisabarro A.G."/>
            <person name="Riley R."/>
            <person name="Rosling A."/>
            <person name="Salamov A."/>
            <person name="Schmidt O."/>
            <person name="Schmutz J."/>
            <person name="Skrede I."/>
            <person name="Stenlid J."/>
            <person name="Wiebenga A."/>
            <person name="Xie X."/>
            <person name="Kuees U."/>
            <person name="Hibbett D.S."/>
            <person name="Hoffmeister D."/>
            <person name="Hoegberg N."/>
            <person name="Martin F."/>
            <person name="Grigoriev I.V."/>
            <person name="Watkinson S.C."/>
        </authorList>
    </citation>
    <scope>NUCLEOTIDE SEQUENCE [LARGE SCALE GENOMIC DNA]</scope>
    <source>
        <strain evidence="3">strain S7.3</strain>
    </source>
</reference>
<proteinExistence type="predicted"/>
<feature type="non-terminal residue" evidence="2">
    <location>
        <position position="1"/>
    </location>
</feature>
<dbReference type="AlphaFoldDB" id="F8PXA5"/>
<sequence>EFIQGLDPSKLVLVQTVLSFAISPFAAPVYNLPIFLFGMYAQESAEAVQSLKTFTGILSISTIFDIIWMVRNHQHGFIRFITIVILILKLPTMAAFAVALRQRGAQFSGLGANLSGPT</sequence>
<gene>
    <name evidence="2" type="ORF">SERLA73DRAFT_38532</name>
</gene>
<dbReference type="OMA" id="FGTYAQE"/>
<keyword evidence="1" id="KW-1133">Transmembrane helix</keyword>
<keyword evidence="3" id="KW-1185">Reference proteome</keyword>
<dbReference type="InParanoid" id="F8PXA5"/>
<name>F8PXA5_SERL3</name>
<protein>
    <submittedName>
        <fullName evidence="2">Uncharacterized protein</fullName>
    </submittedName>
</protein>
<dbReference type="Proteomes" id="UP000008063">
    <property type="component" value="Unassembled WGS sequence"/>
</dbReference>
<dbReference type="OrthoDB" id="2500246at2759"/>
<feature type="transmembrane region" description="Helical" evidence="1">
    <location>
        <begin position="77"/>
        <end position="100"/>
    </location>
</feature>
<evidence type="ECO:0000313" key="2">
    <source>
        <dbReference type="EMBL" id="EGN99380.1"/>
    </source>
</evidence>
<organism evidence="3">
    <name type="scientific">Serpula lacrymans var. lacrymans (strain S7.3)</name>
    <name type="common">Dry rot fungus</name>
    <dbReference type="NCBI Taxonomy" id="936435"/>
    <lineage>
        <taxon>Eukaryota</taxon>
        <taxon>Fungi</taxon>
        <taxon>Dikarya</taxon>
        <taxon>Basidiomycota</taxon>
        <taxon>Agaricomycotina</taxon>
        <taxon>Agaricomycetes</taxon>
        <taxon>Agaricomycetidae</taxon>
        <taxon>Boletales</taxon>
        <taxon>Coniophorineae</taxon>
        <taxon>Serpulaceae</taxon>
        <taxon>Serpula</taxon>
    </lineage>
</organism>
<feature type="non-terminal residue" evidence="2">
    <location>
        <position position="118"/>
    </location>
</feature>
<keyword evidence="1" id="KW-0812">Transmembrane</keyword>
<keyword evidence="1" id="KW-0472">Membrane</keyword>
<accession>F8PXA5</accession>